<dbReference type="PIRSF" id="PIRSF004862">
    <property type="entry name" value="FliF"/>
    <property type="match status" value="1"/>
</dbReference>
<keyword evidence="7 14" id="KW-0812">Transmembrane</keyword>
<dbReference type="PANTHER" id="PTHR30046:SF0">
    <property type="entry name" value="FLAGELLAR M-RING PROTEIN"/>
    <property type="match status" value="1"/>
</dbReference>
<evidence type="ECO:0000313" key="18">
    <source>
        <dbReference type="Proteomes" id="UP001626537"/>
    </source>
</evidence>
<dbReference type="EMBL" id="CP136864">
    <property type="protein sequence ID" value="WOJ93302.1"/>
    <property type="molecule type" value="Genomic_DNA"/>
</dbReference>
<evidence type="ECO:0000256" key="12">
    <source>
        <dbReference type="PIRNR" id="PIRNR004862"/>
    </source>
</evidence>
<keyword evidence="18" id="KW-1185">Reference proteome</keyword>
<evidence type="ECO:0000256" key="10">
    <source>
        <dbReference type="ARBA" id="ARBA00023143"/>
    </source>
</evidence>
<reference evidence="17 18" key="1">
    <citation type="submission" date="2023-10" db="EMBL/GenBank/DDBJ databases">
        <title>Two novel species belonging to the OM43/NOR5 clade.</title>
        <authorList>
            <person name="Park M."/>
        </authorList>
    </citation>
    <scope>NUCLEOTIDE SEQUENCE [LARGE SCALE GENOMIC DNA]</scope>
    <source>
        <strain evidence="17 18">IMCC43200</strain>
    </source>
</reference>
<dbReference type="InterPro" id="IPR006182">
    <property type="entry name" value="FliF_N_dom"/>
</dbReference>
<evidence type="ECO:0000256" key="2">
    <source>
        <dbReference type="ARBA" id="ARBA00004117"/>
    </source>
</evidence>
<evidence type="ECO:0000256" key="14">
    <source>
        <dbReference type="SAM" id="Phobius"/>
    </source>
</evidence>
<feature type="transmembrane region" description="Helical" evidence="14">
    <location>
        <begin position="455"/>
        <end position="481"/>
    </location>
</feature>
<protein>
    <recommendedName>
        <fullName evidence="5 12">Flagellar M-ring protein</fullName>
    </recommendedName>
</protein>
<dbReference type="Proteomes" id="UP001626537">
    <property type="component" value="Chromosome"/>
</dbReference>
<dbReference type="PRINTS" id="PR01009">
    <property type="entry name" value="FLGMRINGFLIF"/>
</dbReference>
<evidence type="ECO:0000313" key="17">
    <source>
        <dbReference type="EMBL" id="WOJ93302.1"/>
    </source>
</evidence>
<keyword evidence="17" id="KW-0282">Flagellum</keyword>
<dbReference type="NCBIfam" id="TIGR00206">
    <property type="entry name" value="fliF"/>
    <property type="match status" value="1"/>
</dbReference>
<comment type="function">
    <text evidence="1 12">The M ring may be actively involved in energy transduction.</text>
</comment>
<evidence type="ECO:0000256" key="3">
    <source>
        <dbReference type="ARBA" id="ARBA00004651"/>
    </source>
</evidence>
<comment type="subunit">
    <text evidence="11">The basal body constitutes a major portion of the flagellar organelle and consists of four rings (L,P,S, and M) mounted on a central rod. The M ring is integral to the inner membrane of the cell and may be connected to the flagellar rod via the S ring. The S (supramembrane ring) lies just distal to the M ring. The L and P rings lie in the outer membrane and the periplasmic space, respectively.</text>
</comment>
<feature type="domain" description="Flagellar M-ring C-terminal" evidence="16">
    <location>
        <begin position="254"/>
        <end position="435"/>
    </location>
</feature>
<sequence length="569" mass="60968">MAEATDNTLFSRFNGFSRQPATRQLALLIGLAASIAMAMGLVQWAVEPNYKPLYGTMAPEDTNDVIASLEANGVDYRMDRRSGMVAVPSSEIHRARLLLAGDGYPRGEGVGFESLYREQEIGLSSFMEQARFHRALESELARTIGAMDSVRGARVHLAMAKQSAFLRQREQPAASVMLNLYAGRTLNERQLSGIIHLVASSVPNLDSEQVSVVDQQGKLLSGQGTDEEFGFTQDQFRYTRQLESDLSGRIVDILEPILGANAVRAQVAADLDFTRIERTLETYAPETRVRSEQTSEETSNQPYAGGVPGTLSNEPPIDTTVALQQAAPTGGANVGANVEATAQLGVIPPARTSRRSTINYEMDKTISHVRETPGALQKLSIAVVLDYIESTADDGTTSRVPMPQERIDEVTSLVREAVGFDVNRGDTVSVISASFVEVPAIEDTVIESSLLEQDWIWQLAKGLLVLTVLLTLVLVVVRPLVKFAAVPVPMMQSPQGLAGPGQQPMAALGAGGMTDDQVTLGGQGQMGLPGAAGAGAGGYEQQLQMARSVAAGEPDRAAQVVRGWVSDDG</sequence>
<dbReference type="InterPro" id="IPR043427">
    <property type="entry name" value="YscJ/FliF"/>
</dbReference>
<feature type="domain" description="Flagellar M-ring N-terminal" evidence="15">
    <location>
        <begin position="47"/>
        <end position="221"/>
    </location>
</feature>
<dbReference type="InterPro" id="IPR013556">
    <property type="entry name" value="Flag_M-ring_C"/>
</dbReference>
<evidence type="ECO:0000259" key="15">
    <source>
        <dbReference type="Pfam" id="PF01514"/>
    </source>
</evidence>
<evidence type="ECO:0000256" key="8">
    <source>
        <dbReference type="ARBA" id="ARBA00022989"/>
    </source>
</evidence>
<keyword evidence="6" id="KW-1003">Cell membrane</keyword>
<evidence type="ECO:0000256" key="4">
    <source>
        <dbReference type="ARBA" id="ARBA00007971"/>
    </source>
</evidence>
<dbReference type="RefSeq" id="WP_407347951.1">
    <property type="nucleotide sequence ID" value="NZ_CP136864.1"/>
</dbReference>
<name>A0ABZ0I2M2_9GAMM</name>
<gene>
    <name evidence="17" type="primary">fliF</name>
    <name evidence="17" type="ORF">R0135_16185</name>
</gene>
<organism evidence="17 18">
    <name type="scientific">Congregibacter variabilis</name>
    <dbReference type="NCBI Taxonomy" id="3081200"/>
    <lineage>
        <taxon>Bacteria</taxon>
        <taxon>Pseudomonadati</taxon>
        <taxon>Pseudomonadota</taxon>
        <taxon>Gammaproteobacteria</taxon>
        <taxon>Cellvibrionales</taxon>
        <taxon>Halieaceae</taxon>
        <taxon>Congregibacter</taxon>
    </lineage>
</organism>
<keyword evidence="10 12" id="KW-0975">Bacterial flagellum</keyword>
<keyword evidence="17" id="KW-0969">Cilium</keyword>
<accession>A0ABZ0I2M2</accession>
<keyword evidence="8 14" id="KW-1133">Transmembrane helix</keyword>
<comment type="similarity">
    <text evidence="4 12">Belongs to the FliF family.</text>
</comment>
<evidence type="ECO:0000256" key="9">
    <source>
        <dbReference type="ARBA" id="ARBA00023136"/>
    </source>
</evidence>
<evidence type="ECO:0000256" key="7">
    <source>
        <dbReference type="ARBA" id="ARBA00022692"/>
    </source>
</evidence>
<evidence type="ECO:0000256" key="1">
    <source>
        <dbReference type="ARBA" id="ARBA00003820"/>
    </source>
</evidence>
<evidence type="ECO:0000256" key="5">
    <source>
        <dbReference type="ARBA" id="ARBA00017949"/>
    </source>
</evidence>
<proteinExistence type="inferred from homology"/>
<evidence type="ECO:0000256" key="6">
    <source>
        <dbReference type="ARBA" id="ARBA00022475"/>
    </source>
</evidence>
<evidence type="ECO:0000256" key="13">
    <source>
        <dbReference type="SAM" id="MobiDB-lite"/>
    </source>
</evidence>
<dbReference type="Pfam" id="PF01514">
    <property type="entry name" value="YscJ_FliF"/>
    <property type="match status" value="1"/>
</dbReference>
<keyword evidence="17" id="KW-0966">Cell projection</keyword>
<dbReference type="InterPro" id="IPR000067">
    <property type="entry name" value="FlgMring_FliF"/>
</dbReference>
<evidence type="ECO:0000256" key="11">
    <source>
        <dbReference type="ARBA" id="ARBA00025936"/>
    </source>
</evidence>
<feature type="transmembrane region" description="Helical" evidence="14">
    <location>
        <begin position="25"/>
        <end position="46"/>
    </location>
</feature>
<comment type="subcellular location">
    <subcellularLocation>
        <location evidence="2 12">Bacterial flagellum basal body</location>
    </subcellularLocation>
    <subcellularLocation>
        <location evidence="3">Cell membrane</location>
        <topology evidence="3">Multi-pass membrane protein</topology>
    </subcellularLocation>
</comment>
<dbReference type="Pfam" id="PF08345">
    <property type="entry name" value="YscJ_FliF_C"/>
    <property type="match status" value="1"/>
</dbReference>
<dbReference type="PANTHER" id="PTHR30046">
    <property type="entry name" value="FLAGELLAR M-RING PROTEIN"/>
    <property type="match status" value="1"/>
</dbReference>
<dbReference type="Gene3D" id="3.30.300.30">
    <property type="match status" value="1"/>
</dbReference>
<evidence type="ECO:0000259" key="16">
    <source>
        <dbReference type="Pfam" id="PF08345"/>
    </source>
</evidence>
<keyword evidence="9 14" id="KW-0472">Membrane</keyword>
<feature type="region of interest" description="Disordered" evidence="13">
    <location>
        <begin position="284"/>
        <end position="307"/>
    </location>
</feature>
<dbReference type="InterPro" id="IPR045851">
    <property type="entry name" value="AMP-bd_C_sf"/>
</dbReference>